<protein>
    <submittedName>
        <fullName evidence="2">Uncharacterized protein</fullName>
    </submittedName>
</protein>
<evidence type="ECO:0000313" key="3">
    <source>
        <dbReference type="Proteomes" id="UP001162156"/>
    </source>
</evidence>
<dbReference type="Proteomes" id="UP001162156">
    <property type="component" value="Unassembled WGS sequence"/>
</dbReference>
<feature type="region of interest" description="Disordered" evidence="1">
    <location>
        <begin position="162"/>
        <end position="236"/>
    </location>
</feature>
<feature type="compositionally biased region" description="Basic residues" evidence="1">
    <location>
        <begin position="222"/>
        <end position="236"/>
    </location>
</feature>
<organism evidence="2 3">
    <name type="scientific">Rhamnusium bicolor</name>
    <dbReference type="NCBI Taxonomy" id="1586634"/>
    <lineage>
        <taxon>Eukaryota</taxon>
        <taxon>Metazoa</taxon>
        <taxon>Ecdysozoa</taxon>
        <taxon>Arthropoda</taxon>
        <taxon>Hexapoda</taxon>
        <taxon>Insecta</taxon>
        <taxon>Pterygota</taxon>
        <taxon>Neoptera</taxon>
        <taxon>Endopterygota</taxon>
        <taxon>Coleoptera</taxon>
        <taxon>Polyphaga</taxon>
        <taxon>Cucujiformia</taxon>
        <taxon>Chrysomeloidea</taxon>
        <taxon>Cerambycidae</taxon>
        <taxon>Lepturinae</taxon>
        <taxon>Rhagiini</taxon>
        <taxon>Rhamnusium</taxon>
    </lineage>
</organism>
<feature type="compositionally biased region" description="Low complexity" evidence="1">
    <location>
        <begin position="162"/>
        <end position="195"/>
    </location>
</feature>
<name>A0AAV8ZI01_9CUCU</name>
<gene>
    <name evidence="2" type="ORF">NQ314_005557</name>
</gene>
<sequence>MEESKIELPGGPMSFNQQLNMLQSSAFYQSLTSNQKVLLNQELSQRSDASNSHDPVLNSLLSNLNIIPGTNLQSNPTLGSALSILANVSKLNLPQTQQSNIPVNPAILGQNPNLMNQMAQSIAQPGLLGAAPGIPNLPPDFPINFDPRNGGLLGAAPMPFGGFPPQDGPSNFNNFNEEFYPPDNGGNFHNNQGNNRDNRGFNRDRRRGRNNFNRNNAGSRNFRNRNNRSNRTHSPP</sequence>
<reference evidence="2" key="1">
    <citation type="journal article" date="2023" name="Insect Mol. Biol.">
        <title>Genome sequencing provides insights into the evolution of gene families encoding plant cell wall-degrading enzymes in longhorned beetles.</title>
        <authorList>
            <person name="Shin N.R."/>
            <person name="Okamura Y."/>
            <person name="Kirsch R."/>
            <person name="Pauchet Y."/>
        </authorList>
    </citation>
    <scope>NUCLEOTIDE SEQUENCE</scope>
    <source>
        <strain evidence="2">RBIC_L_NR</strain>
    </source>
</reference>
<comment type="caution">
    <text evidence="2">The sequence shown here is derived from an EMBL/GenBank/DDBJ whole genome shotgun (WGS) entry which is preliminary data.</text>
</comment>
<dbReference type="EMBL" id="JANEYF010001537">
    <property type="protein sequence ID" value="KAJ8963552.1"/>
    <property type="molecule type" value="Genomic_DNA"/>
</dbReference>
<keyword evidence="3" id="KW-1185">Reference proteome</keyword>
<evidence type="ECO:0000256" key="1">
    <source>
        <dbReference type="SAM" id="MobiDB-lite"/>
    </source>
</evidence>
<accession>A0AAV8ZI01</accession>
<evidence type="ECO:0000313" key="2">
    <source>
        <dbReference type="EMBL" id="KAJ8963552.1"/>
    </source>
</evidence>
<dbReference type="AlphaFoldDB" id="A0AAV8ZI01"/>
<proteinExistence type="predicted"/>
<feature type="compositionally biased region" description="Low complexity" evidence="1">
    <location>
        <begin position="210"/>
        <end position="221"/>
    </location>
</feature>